<keyword evidence="1" id="KW-0812">Transmembrane</keyword>
<feature type="transmembrane region" description="Helical" evidence="1">
    <location>
        <begin position="119"/>
        <end position="143"/>
    </location>
</feature>
<evidence type="ECO:0000256" key="1">
    <source>
        <dbReference type="SAM" id="Phobius"/>
    </source>
</evidence>
<accession>A0A8T0HTG6</accession>
<reference evidence="2" key="1">
    <citation type="submission" date="2020-06" db="EMBL/GenBank/DDBJ databases">
        <title>WGS assembly of Ceratodon purpureus strain R40.</title>
        <authorList>
            <person name="Carey S.B."/>
            <person name="Jenkins J."/>
            <person name="Shu S."/>
            <person name="Lovell J.T."/>
            <person name="Sreedasyam A."/>
            <person name="Maumus F."/>
            <person name="Tiley G.P."/>
            <person name="Fernandez-Pozo N."/>
            <person name="Barry K."/>
            <person name="Chen C."/>
            <person name="Wang M."/>
            <person name="Lipzen A."/>
            <person name="Daum C."/>
            <person name="Saski C.A."/>
            <person name="Payton A.C."/>
            <person name="Mcbreen J.C."/>
            <person name="Conrad R.E."/>
            <person name="Kollar L.M."/>
            <person name="Olsson S."/>
            <person name="Huttunen S."/>
            <person name="Landis J.B."/>
            <person name="Wickett N.J."/>
            <person name="Johnson M.G."/>
            <person name="Rensing S.A."/>
            <person name="Grimwood J."/>
            <person name="Schmutz J."/>
            <person name="Mcdaniel S.F."/>
        </authorList>
    </citation>
    <scope>NUCLEOTIDE SEQUENCE</scope>
    <source>
        <strain evidence="2">R40</strain>
    </source>
</reference>
<gene>
    <name evidence="2" type="ORF">KC19_VG232800</name>
</gene>
<dbReference type="InterPro" id="IPR044956">
    <property type="entry name" value="SKIP35"/>
</dbReference>
<dbReference type="Proteomes" id="UP000822688">
    <property type="component" value="Chromosome V"/>
</dbReference>
<dbReference type="PANTHER" id="PTHR36024">
    <property type="entry name" value="ANKYRIN REPEAT PROTEIN SKIP35"/>
    <property type="match status" value="1"/>
</dbReference>
<protein>
    <recommendedName>
        <fullName evidence="4">Ankyrin repeat protein</fullName>
    </recommendedName>
</protein>
<sequence length="362" mass="39701">MDEVEVTPMEENETLGVVRHSFECDLGIRGGRQNANHIHSEECRASSSGYDRINSPLSSNDGDVVSVKKDHVELGRSFQMAVSVYDWALAESIVPVADPQRLNDGLCIALDSIWFLRKVLSFVISSAMLMCIVLVLGFLTYILKQPVILAGAHDLTRAALRTSFLASCVSASRSRTMSLADTVTVMAQRYNSQVGERLQECNGDEILKSEAAAKVQRFTEWALKCIGSHSRGKAAHPGSPGDISMAIIHSSAVESRLQLLAFKRFLELAGSRLTKRDYTEAFDAAYPGWATGIAASAMQGLLGLLVEGGADNVNQRFLEAARFGSTELVRILLQRFKPLQGRLTEERFHTGQMAIQHQLTQA</sequence>
<keyword evidence="1" id="KW-0472">Membrane</keyword>
<organism evidence="2 3">
    <name type="scientific">Ceratodon purpureus</name>
    <name type="common">Fire moss</name>
    <name type="synonym">Dicranum purpureum</name>
    <dbReference type="NCBI Taxonomy" id="3225"/>
    <lineage>
        <taxon>Eukaryota</taxon>
        <taxon>Viridiplantae</taxon>
        <taxon>Streptophyta</taxon>
        <taxon>Embryophyta</taxon>
        <taxon>Bryophyta</taxon>
        <taxon>Bryophytina</taxon>
        <taxon>Bryopsida</taxon>
        <taxon>Dicranidae</taxon>
        <taxon>Pseudoditrichales</taxon>
        <taxon>Ditrichaceae</taxon>
        <taxon>Ceratodon</taxon>
    </lineage>
</organism>
<evidence type="ECO:0000313" key="2">
    <source>
        <dbReference type="EMBL" id="KAG0574087.1"/>
    </source>
</evidence>
<evidence type="ECO:0000313" key="3">
    <source>
        <dbReference type="Proteomes" id="UP000822688"/>
    </source>
</evidence>
<dbReference type="AlphaFoldDB" id="A0A8T0HTG6"/>
<dbReference type="EMBL" id="CM026426">
    <property type="protein sequence ID" value="KAG0574087.1"/>
    <property type="molecule type" value="Genomic_DNA"/>
</dbReference>
<name>A0A8T0HTG6_CERPU</name>
<keyword evidence="3" id="KW-1185">Reference proteome</keyword>
<dbReference type="PANTHER" id="PTHR36024:SF1">
    <property type="entry name" value="OS11G0246900 PROTEIN"/>
    <property type="match status" value="1"/>
</dbReference>
<evidence type="ECO:0008006" key="4">
    <source>
        <dbReference type="Google" id="ProtNLM"/>
    </source>
</evidence>
<keyword evidence="1" id="KW-1133">Transmembrane helix</keyword>
<proteinExistence type="predicted"/>
<comment type="caution">
    <text evidence="2">The sequence shown here is derived from an EMBL/GenBank/DDBJ whole genome shotgun (WGS) entry which is preliminary data.</text>
</comment>